<feature type="domain" description="G" evidence="1">
    <location>
        <begin position="159"/>
        <end position="222"/>
    </location>
</feature>
<name>A0A9X7VW36_9BACL</name>
<dbReference type="Pfam" id="PF01926">
    <property type="entry name" value="MMR_HSR1"/>
    <property type="match status" value="1"/>
</dbReference>
<keyword evidence="4" id="KW-1185">Reference proteome</keyword>
<dbReference type="EMBL" id="CP071182">
    <property type="protein sequence ID" value="QSO46136.1"/>
    <property type="molecule type" value="Genomic_DNA"/>
</dbReference>
<dbReference type="Gene3D" id="3.40.50.300">
    <property type="entry name" value="P-loop containing nucleotide triphosphate hydrolases"/>
    <property type="match status" value="1"/>
</dbReference>
<evidence type="ECO:0000313" key="3">
    <source>
        <dbReference type="EMBL" id="QSO46136.1"/>
    </source>
</evidence>
<evidence type="ECO:0000313" key="4">
    <source>
        <dbReference type="Proteomes" id="UP000663505"/>
    </source>
</evidence>
<protein>
    <submittedName>
        <fullName evidence="3">Ribosome biogenesis GTPase YqeH</fullName>
    </submittedName>
</protein>
<dbReference type="SUPFAM" id="SSF52540">
    <property type="entry name" value="P-loop containing nucleoside triphosphate hydrolases"/>
    <property type="match status" value="1"/>
</dbReference>
<dbReference type="CDD" id="cd01855">
    <property type="entry name" value="YqeH"/>
    <property type="match status" value="1"/>
</dbReference>
<accession>A0A9X7VW36</accession>
<dbReference type="AlphaFoldDB" id="A0A9X7VW36"/>
<feature type="domain" description="NOA1/YqeH-like C-terminal" evidence="2">
    <location>
        <begin position="273"/>
        <end position="323"/>
    </location>
</feature>
<evidence type="ECO:0000259" key="1">
    <source>
        <dbReference type="Pfam" id="PF01926"/>
    </source>
</evidence>
<dbReference type="InterPro" id="IPR027417">
    <property type="entry name" value="P-loop_NTPase"/>
</dbReference>
<organism evidence="3 4">
    <name type="scientific">Alicyclobacillus mengziensis</name>
    <dbReference type="NCBI Taxonomy" id="2931921"/>
    <lineage>
        <taxon>Bacteria</taxon>
        <taxon>Bacillati</taxon>
        <taxon>Bacillota</taxon>
        <taxon>Bacilli</taxon>
        <taxon>Bacillales</taxon>
        <taxon>Alicyclobacillaceae</taxon>
        <taxon>Alicyclobacillus</taxon>
    </lineage>
</organism>
<dbReference type="KEGG" id="afx:JZ786_16650"/>
<dbReference type="Pfam" id="PF21516">
    <property type="entry name" value="YqeH-like_C"/>
    <property type="match status" value="1"/>
</dbReference>
<dbReference type="NCBIfam" id="TIGR03597">
    <property type="entry name" value="GTPase_YqeH"/>
    <property type="match status" value="1"/>
</dbReference>
<dbReference type="InterPro" id="IPR006073">
    <property type="entry name" value="GTP-bd"/>
</dbReference>
<dbReference type="InterPro" id="IPR052807">
    <property type="entry name" value="Mito_transl_resp_regulator"/>
</dbReference>
<dbReference type="InterPro" id="IPR048422">
    <property type="entry name" value="NOA1/YqeH-like_C"/>
</dbReference>
<proteinExistence type="predicted"/>
<dbReference type="GO" id="GO:0005525">
    <property type="term" value="F:GTP binding"/>
    <property type="evidence" value="ECO:0007669"/>
    <property type="project" value="InterPro"/>
</dbReference>
<dbReference type="RefSeq" id="WP_206655506.1">
    <property type="nucleotide sequence ID" value="NZ_CP071182.1"/>
</dbReference>
<dbReference type="PANTHER" id="PTHR46406">
    <property type="entry name" value="NITRIC OXIDE-ASSOCIATED PROTEIN 1"/>
    <property type="match status" value="1"/>
</dbReference>
<evidence type="ECO:0000259" key="2">
    <source>
        <dbReference type="Pfam" id="PF21516"/>
    </source>
</evidence>
<reference evidence="3 4" key="1">
    <citation type="submission" date="2021-02" db="EMBL/GenBank/DDBJ databases">
        <title>Alicyclobacillus curvatus sp. nov. and Alicyclobacillus mengziensis sp. nov., two acidophilic bacteria isolated from acid mine drainage.</title>
        <authorList>
            <person name="Huang Y."/>
        </authorList>
    </citation>
    <scope>NUCLEOTIDE SEQUENCE [LARGE SCALE GENOMIC DNA]</scope>
    <source>
        <strain evidence="3 4">S30H14</strain>
    </source>
</reference>
<dbReference type="PANTHER" id="PTHR46406:SF1">
    <property type="entry name" value="NITRIC OXIDE-ASSOCIATED PROTEIN 1"/>
    <property type="match status" value="1"/>
</dbReference>
<gene>
    <name evidence="3" type="primary">yqeH</name>
    <name evidence="3" type="ORF">JZ786_16650</name>
</gene>
<dbReference type="Proteomes" id="UP000663505">
    <property type="component" value="Chromosome"/>
</dbReference>
<dbReference type="InterPro" id="IPR019988">
    <property type="entry name" value="GTP-bd_ribosome_bgen_YqeH"/>
</dbReference>
<sequence>MAQTCTGCGAVLQSQEPDAPGYLPESAMGKPDPLCRRCYRIRHYGEFSRVALPLSTYVKEVSAVLQRPGLVLYVLDVFDLSGSMVPDLHEYIGNSPVVAVINKVDLLPKDVSPHLLRDWIVETLVESGIRPVDVCFVSAEENWGLDELEAAIALRRETRVYAVGMANVGKSSILNALAKRLESTPPFTESRVPGTTLANTHVEMTFAGRRTKTVIDTPGLILQHRVTDVLCNDCLKIVVPSARLRPRIYQLQPGQTLFLGGLARIDFETGQPQSLVFYVSNDLVVHRTKLERAEDFVRLHGDDILKCPCDTCRSALGGWTSTTVRAGVGIRRTKFHEARDEINVGPHGGDIVIPGLGWIALSGAPFGGIVWFRSAVHLDVRDRLIGSLTRRSDRLR</sequence>